<gene>
    <name evidence="3" type="ORF">AX660_17740</name>
</gene>
<comment type="caution">
    <text evidence="3">The sequence shown here is derived from an EMBL/GenBank/DDBJ whole genome shotgun (WGS) entry which is preliminary data.</text>
</comment>
<accession>A0A135ZZ15</accession>
<evidence type="ECO:0000313" key="4">
    <source>
        <dbReference type="Proteomes" id="UP000070299"/>
    </source>
</evidence>
<keyword evidence="2" id="KW-0812">Transmembrane</keyword>
<evidence type="ECO:0000256" key="1">
    <source>
        <dbReference type="SAM" id="MobiDB-lite"/>
    </source>
</evidence>
<proteinExistence type="predicted"/>
<feature type="region of interest" description="Disordered" evidence="1">
    <location>
        <begin position="113"/>
        <end position="138"/>
    </location>
</feature>
<feature type="compositionally biased region" description="Basic and acidic residues" evidence="1">
    <location>
        <begin position="120"/>
        <end position="134"/>
    </location>
</feature>
<feature type="transmembrane region" description="Helical" evidence="2">
    <location>
        <begin position="12"/>
        <end position="32"/>
    </location>
</feature>
<sequence length="288" mass="32273">MFKPASGKFSLVLVLVALLVFAIYSWLNMHWWQQELQQKLKLLDVSTIISSQNTVEDNALLISDIALPQTPKRVAPVLATSNQPTVIPAVDELQSPAPSNAKLVVKFADKAELKTPQQKPKPEPQQEPKQEPRQEQTAAQVYAQLQADNSLDLQIALPASPAKQQQLLNYFYRCAAVQFAVLQQQQLSYLSPQRYVPVSQWLRVANGSLSKQEQQWLAQQKGIPIRIFPQTIDQRLAQYIATNLNGTKLSSLRATYKLSPSGLTLSNINLNNQSINSNWLLHHSQCTA</sequence>
<name>A0A135ZZ15_9ALTE</name>
<dbReference type="AlphaFoldDB" id="A0A135ZZ15"/>
<dbReference type="EMBL" id="LSNE01000007">
    <property type="protein sequence ID" value="KXI28221.1"/>
    <property type="molecule type" value="Genomic_DNA"/>
</dbReference>
<keyword evidence="2" id="KW-1133">Transmembrane helix</keyword>
<reference evidence="4" key="1">
    <citation type="submission" date="2016-02" db="EMBL/GenBank/DDBJ databases">
        <authorList>
            <person name="Schultz-Johansen M."/>
            <person name="Glaring M.A."/>
            <person name="Bech P.K."/>
            <person name="Stougaard P."/>
        </authorList>
    </citation>
    <scope>NUCLEOTIDE SEQUENCE [LARGE SCALE GENOMIC DNA]</scope>
    <source>
        <strain evidence="4">S66</strain>
    </source>
</reference>
<organism evidence="3 4">
    <name type="scientific">Paraglaciecola hydrolytica</name>
    <dbReference type="NCBI Taxonomy" id="1799789"/>
    <lineage>
        <taxon>Bacteria</taxon>
        <taxon>Pseudomonadati</taxon>
        <taxon>Pseudomonadota</taxon>
        <taxon>Gammaproteobacteria</taxon>
        <taxon>Alteromonadales</taxon>
        <taxon>Alteromonadaceae</taxon>
        <taxon>Paraglaciecola</taxon>
    </lineage>
</organism>
<protein>
    <submittedName>
        <fullName evidence="3">Uncharacterized protein</fullName>
    </submittedName>
</protein>
<evidence type="ECO:0000256" key="2">
    <source>
        <dbReference type="SAM" id="Phobius"/>
    </source>
</evidence>
<keyword evidence="2" id="KW-0472">Membrane</keyword>
<evidence type="ECO:0000313" key="3">
    <source>
        <dbReference type="EMBL" id="KXI28221.1"/>
    </source>
</evidence>
<dbReference type="Proteomes" id="UP000070299">
    <property type="component" value="Unassembled WGS sequence"/>
</dbReference>
<dbReference type="STRING" id="1799789.AX660_17740"/>
<dbReference type="RefSeq" id="WP_068378308.1">
    <property type="nucleotide sequence ID" value="NZ_LSNE01000007.1"/>
</dbReference>
<keyword evidence="4" id="KW-1185">Reference proteome</keyword>